<sequence length="224" mass="26035">MDEYTDNGTTHHNREQTMQGTQKSTALTERIVQLEWEQFQNTTNEGGPASCQSNWPMFHEMRMSQFLTWPESLLQSYESDLQEADSIGRNLVTEKYARMMQSTAPEEYRHHIEPYLATLDHHRIDQQERIIAIQVQWADDFRSRYPKLGSAMRTLRTSEDTEQTTSFETYLRGELSTYSDSTLHEYESFIHELQAEHKNLTELTIANTVKLAGFAGLEEAESAQ</sequence>
<protein>
    <recommendedName>
        <fullName evidence="4">DUF4125 family protein</fullName>
    </recommendedName>
</protein>
<evidence type="ECO:0000313" key="2">
    <source>
        <dbReference type="EMBL" id="KFJ05361.1"/>
    </source>
</evidence>
<feature type="region of interest" description="Disordered" evidence="1">
    <location>
        <begin position="1"/>
        <end position="24"/>
    </location>
</feature>
<evidence type="ECO:0000313" key="3">
    <source>
        <dbReference type="Proteomes" id="UP000029080"/>
    </source>
</evidence>
<keyword evidence="3" id="KW-1185">Reference proteome</keyword>
<accession>A0A087EC60</accession>
<reference evidence="2 3" key="1">
    <citation type="submission" date="2014-03" db="EMBL/GenBank/DDBJ databases">
        <title>Genomics of Bifidobacteria.</title>
        <authorList>
            <person name="Ventura M."/>
            <person name="Milani C."/>
            <person name="Lugli G.A."/>
        </authorList>
    </citation>
    <scope>NUCLEOTIDE SEQUENCE [LARGE SCALE GENOMIC DNA]</scope>
    <source>
        <strain evidence="2 3">JCM 13495</strain>
    </source>
</reference>
<gene>
    <name evidence="2" type="ORF">BITS_0019</name>
</gene>
<dbReference type="AlphaFoldDB" id="A0A087EC60"/>
<dbReference type="Proteomes" id="UP000029080">
    <property type="component" value="Unassembled WGS sequence"/>
</dbReference>
<dbReference type="EMBL" id="JGZU01000015">
    <property type="protein sequence ID" value="KFJ05361.1"/>
    <property type="molecule type" value="Genomic_DNA"/>
</dbReference>
<evidence type="ECO:0000256" key="1">
    <source>
        <dbReference type="SAM" id="MobiDB-lite"/>
    </source>
</evidence>
<dbReference type="InterPro" id="IPR025191">
    <property type="entry name" value="DUF4125"/>
</dbReference>
<evidence type="ECO:0008006" key="4">
    <source>
        <dbReference type="Google" id="ProtNLM"/>
    </source>
</evidence>
<dbReference type="eggNOG" id="ENOG5031HGC">
    <property type="taxonomic scope" value="Bacteria"/>
</dbReference>
<name>A0A087EC60_9BIFI</name>
<dbReference type="STRING" id="356829.BITS_0019"/>
<organism evidence="2 3">
    <name type="scientific">Bifidobacterium tsurumiense</name>
    <dbReference type="NCBI Taxonomy" id="356829"/>
    <lineage>
        <taxon>Bacteria</taxon>
        <taxon>Bacillati</taxon>
        <taxon>Actinomycetota</taxon>
        <taxon>Actinomycetes</taxon>
        <taxon>Bifidobacteriales</taxon>
        <taxon>Bifidobacteriaceae</taxon>
        <taxon>Bifidobacterium</taxon>
    </lineage>
</organism>
<proteinExistence type="predicted"/>
<dbReference type="Pfam" id="PF13526">
    <property type="entry name" value="DUF4125"/>
    <property type="match status" value="1"/>
</dbReference>
<comment type="caution">
    <text evidence="2">The sequence shown here is derived from an EMBL/GenBank/DDBJ whole genome shotgun (WGS) entry which is preliminary data.</text>
</comment>